<organism evidence="1 2">
    <name type="scientific">Psychrobacter fozii</name>
    <dbReference type="NCBI Taxonomy" id="198480"/>
    <lineage>
        <taxon>Bacteria</taxon>
        <taxon>Pseudomonadati</taxon>
        <taxon>Pseudomonadota</taxon>
        <taxon>Gammaproteobacteria</taxon>
        <taxon>Moraxellales</taxon>
        <taxon>Moraxellaceae</taxon>
        <taxon>Psychrobacter</taxon>
    </lineage>
</organism>
<comment type="caution">
    <text evidence="1">The sequence shown here is derived from an EMBL/GenBank/DDBJ whole genome shotgun (WGS) entry which is preliminary data.</text>
</comment>
<evidence type="ECO:0000313" key="2">
    <source>
        <dbReference type="Proteomes" id="UP000247746"/>
    </source>
</evidence>
<keyword evidence="2" id="KW-1185">Reference proteome</keyword>
<reference evidence="1 2" key="1">
    <citation type="submission" date="2018-06" db="EMBL/GenBank/DDBJ databases">
        <title>Genomic Encyclopedia of Type Strains, Phase III (KMG-III): the genomes of soil and plant-associated and newly described type strains.</title>
        <authorList>
            <person name="Whitman W."/>
        </authorList>
    </citation>
    <scope>NUCLEOTIDE SEQUENCE [LARGE SCALE GENOMIC DNA]</scope>
    <source>
        <strain evidence="1 2">CECT 5889</strain>
    </source>
</reference>
<gene>
    <name evidence="1" type="ORF">DFP82_10330</name>
</gene>
<protein>
    <submittedName>
        <fullName evidence="1">Uncharacterized protein</fullName>
    </submittedName>
</protein>
<dbReference type="Proteomes" id="UP000247746">
    <property type="component" value="Unassembled WGS sequence"/>
</dbReference>
<evidence type="ECO:0000313" key="1">
    <source>
        <dbReference type="EMBL" id="PYE39588.1"/>
    </source>
</evidence>
<proteinExistence type="predicted"/>
<name>A0A2V4VBC4_9GAMM</name>
<dbReference type="EMBL" id="QJSU01000003">
    <property type="protein sequence ID" value="PYE39588.1"/>
    <property type="molecule type" value="Genomic_DNA"/>
</dbReference>
<accession>A0A2V4VBC4</accession>
<dbReference type="AlphaFoldDB" id="A0A2V4VBC4"/>
<sequence>MFLGIAKIAFLLSAQHFLSTISDTYIKIDSITKKQHYIALSQRYALVNVISCDAYPFNVCTVHENKCGFLLQNICFY</sequence>